<dbReference type="OrthoDB" id="188195at2"/>
<evidence type="ECO:0000256" key="1">
    <source>
        <dbReference type="SAM" id="SignalP"/>
    </source>
</evidence>
<dbReference type="Proteomes" id="UP000253426">
    <property type="component" value="Unassembled WGS sequence"/>
</dbReference>
<organism evidence="2 3">
    <name type="scientific">Roseimicrobium gellanilyticum</name>
    <dbReference type="NCBI Taxonomy" id="748857"/>
    <lineage>
        <taxon>Bacteria</taxon>
        <taxon>Pseudomonadati</taxon>
        <taxon>Verrucomicrobiota</taxon>
        <taxon>Verrucomicrobiia</taxon>
        <taxon>Verrucomicrobiales</taxon>
        <taxon>Verrucomicrobiaceae</taxon>
        <taxon>Roseimicrobium</taxon>
    </lineage>
</organism>
<dbReference type="Gene3D" id="3.10.560.10">
    <property type="entry name" value="Outer membrane lipoprotein wza domain like"/>
    <property type="match status" value="1"/>
</dbReference>
<dbReference type="AlphaFoldDB" id="A0A366H428"/>
<dbReference type="EMBL" id="QNRR01000018">
    <property type="protein sequence ID" value="RBP36098.1"/>
    <property type="molecule type" value="Genomic_DNA"/>
</dbReference>
<proteinExistence type="predicted"/>
<dbReference type="PROSITE" id="PS51257">
    <property type="entry name" value="PROKAR_LIPOPROTEIN"/>
    <property type="match status" value="1"/>
</dbReference>
<evidence type="ECO:0008006" key="4">
    <source>
        <dbReference type="Google" id="ProtNLM"/>
    </source>
</evidence>
<reference evidence="2 3" key="1">
    <citation type="submission" date="2018-06" db="EMBL/GenBank/DDBJ databases">
        <title>Genomic Encyclopedia of Type Strains, Phase IV (KMG-IV): sequencing the most valuable type-strain genomes for metagenomic binning, comparative biology and taxonomic classification.</title>
        <authorList>
            <person name="Goeker M."/>
        </authorList>
    </citation>
    <scope>NUCLEOTIDE SEQUENCE [LARGE SCALE GENOMIC DNA]</scope>
    <source>
        <strain evidence="2 3">DSM 25532</strain>
    </source>
</reference>
<feature type="chain" id="PRO_5016776451" description="Polysaccharide export outer membrane protein" evidence="1">
    <location>
        <begin position="18"/>
        <end position="219"/>
    </location>
</feature>
<dbReference type="RefSeq" id="WP_113962046.1">
    <property type="nucleotide sequence ID" value="NZ_QNRR01000018.1"/>
</dbReference>
<name>A0A366H428_9BACT</name>
<accession>A0A366H428</accession>
<keyword evidence="3" id="KW-1185">Reference proteome</keyword>
<sequence length="219" mass="23712">MNLRLVRLFLLSAAPLALTLSSCISLDKLPKVDLPVLPKMKVPFVGNDATAPVNDPQVPWSLKQPLAHGHTLDLAVYAGQRSPAKVFVGAVMVDEHGKVDLGKYGSFKIGGKTASQAVREMEAAFRRKRGESLITMQLISVEGTQLLTVHGAVKHEGVIQYFGGANPSNILQYMGGRDERATGRAVYVTRNGVRAFHSDYLNPDIELEAGDVVTYSDAL</sequence>
<protein>
    <recommendedName>
        <fullName evidence="4">Polysaccharide export outer membrane protein</fullName>
    </recommendedName>
</protein>
<evidence type="ECO:0000313" key="3">
    <source>
        <dbReference type="Proteomes" id="UP000253426"/>
    </source>
</evidence>
<comment type="caution">
    <text evidence="2">The sequence shown here is derived from an EMBL/GenBank/DDBJ whole genome shotgun (WGS) entry which is preliminary data.</text>
</comment>
<feature type="signal peptide" evidence="1">
    <location>
        <begin position="1"/>
        <end position="17"/>
    </location>
</feature>
<keyword evidence="1" id="KW-0732">Signal</keyword>
<evidence type="ECO:0000313" key="2">
    <source>
        <dbReference type="EMBL" id="RBP36098.1"/>
    </source>
</evidence>
<gene>
    <name evidence="2" type="ORF">DES53_11847</name>
</gene>